<feature type="compositionally biased region" description="Basic and acidic residues" evidence="1">
    <location>
        <begin position="314"/>
        <end position="324"/>
    </location>
</feature>
<feature type="region of interest" description="Disordered" evidence="1">
    <location>
        <begin position="701"/>
        <end position="730"/>
    </location>
</feature>
<feature type="compositionally biased region" description="Polar residues" evidence="1">
    <location>
        <begin position="394"/>
        <end position="404"/>
    </location>
</feature>
<dbReference type="InterPro" id="IPR026092">
    <property type="entry name" value="RAI2/SOBP"/>
</dbReference>
<evidence type="ECO:0000313" key="2">
    <source>
        <dbReference type="EMBL" id="EKC19368.1"/>
    </source>
</evidence>
<dbReference type="GO" id="GO:0005634">
    <property type="term" value="C:nucleus"/>
    <property type="evidence" value="ECO:0007669"/>
    <property type="project" value="TreeGrafter"/>
</dbReference>
<dbReference type="Pfam" id="PF15279">
    <property type="entry name" value="SOBP"/>
    <property type="match status" value="1"/>
</dbReference>
<dbReference type="AlphaFoldDB" id="K1PCW3"/>
<feature type="compositionally biased region" description="Basic and acidic residues" evidence="1">
    <location>
        <begin position="717"/>
        <end position="730"/>
    </location>
</feature>
<reference evidence="2" key="1">
    <citation type="journal article" date="2012" name="Nature">
        <title>The oyster genome reveals stress adaptation and complexity of shell formation.</title>
        <authorList>
            <person name="Zhang G."/>
            <person name="Fang X."/>
            <person name="Guo X."/>
            <person name="Li L."/>
            <person name="Luo R."/>
            <person name="Xu F."/>
            <person name="Yang P."/>
            <person name="Zhang L."/>
            <person name="Wang X."/>
            <person name="Qi H."/>
            <person name="Xiong Z."/>
            <person name="Que H."/>
            <person name="Xie Y."/>
            <person name="Holland P.W."/>
            <person name="Paps J."/>
            <person name="Zhu Y."/>
            <person name="Wu F."/>
            <person name="Chen Y."/>
            <person name="Wang J."/>
            <person name="Peng C."/>
            <person name="Meng J."/>
            <person name="Yang L."/>
            <person name="Liu J."/>
            <person name="Wen B."/>
            <person name="Zhang N."/>
            <person name="Huang Z."/>
            <person name="Zhu Q."/>
            <person name="Feng Y."/>
            <person name="Mount A."/>
            <person name="Hedgecock D."/>
            <person name="Xu Z."/>
            <person name="Liu Y."/>
            <person name="Domazet-Loso T."/>
            <person name="Du Y."/>
            <person name="Sun X."/>
            <person name="Zhang S."/>
            <person name="Liu B."/>
            <person name="Cheng P."/>
            <person name="Jiang X."/>
            <person name="Li J."/>
            <person name="Fan D."/>
            <person name="Wang W."/>
            <person name="Fu W."/>
            <person name="Wang T."/>
            <person name="Wang B."/>
            <person name="Zhang J."/>
            <person name="Peng Z."/>
            <person name="Li Y."/>
            <person name="Li N."/>
            <person name="Wang J."/>
            <person name="Chen M."/>
            <person name="He Y."/>
            <person name="Tan F."/>
            <person name="Song X."/>
            <person name="Zheng Q."/>
            <person name="Huang R."/>
            <person name="Yang H."/>
            <person name="Du X."/>
            <person name="Chen L."/>
            <person name="Yang M."/>
            <person name="Gaffney P.M."/>
            <person name="Wang S."/>
            <person name="Luo L."/>
            <person name="She Z."/>
            <person name="Ming Y."/>
            <person name="Huang W."/>
            <person name="Zhang S."/>
            <person name="Huang B."/>
            <person name="Zhang Y."/>
            <person name="Qu T."/>
            <person name="Ni P."/>
            <person name="Miao G."/>
            <person name="Wang J."/>
            <person name="Wang Q."/>
            <person name="Steinberg C.E."/>
            <person name="Wang H."/>
            <person name="Li N."/>
            <person name="Qian L."/>
            <person name="Zhang G."/>
            <person name="Li Y."/>
            <person name="Yang H."/>
            <person name="Liu X."/>
            <person name="Wang J."/>
            <person name="Yin Y."/>
            <person name="Wang J."/>
        </authorList>
    </citation>
    <scope>NUCLEOTIDE SEQUENCE [LARGE SCALE GENOMIC DNA]</scope>
    <source>
        <strain evidence="2">05x7-T-G4-1.051#20</strain>
    </source>
</reference>
<dbReference type="HOGENOM" id="CLU_394996_0_0_1"/>
<sequence length="747" mass="82882">MNLLIPCGIMFFVEDYAESTMNELLGLYGFEKFDRTETEHLNVDRFTSPKADDSLSPLDDASRDDVSVESCDSSSGRSDLSRYNRSRSNSETNLAAQHRNLVTALTKKHGLTGAPEGTIPSGSIVCAWCQKLGVKLFTLKTSTSTKAFCSELCFDQCRRASFKKNKICDWCKHVRHTVNYVDFQDGETQLQFCSSKCLNQYKMNIFCKETQEHLQQISPTTETKSDTEGSSDQQILITPDLWLSNAKHKNAKLRRKEAGDTDRELENAEKMESKSDHSRRQSPTSASSSSDKLPVTNRSILERMHGRDKSKRSSLRESLHERSVPRSKSPDSAQPAQNLGIPFVPPHMWGAPTFGMGIPPMGAVPPWFYPGFMPPGFMPPNMPMEGLSGVLPSRTETPSATNNKRFALSPNYDNESSKNANEERGHGRSSSRPISSARSNTPRSSTPRNTSFSTPTPQSGAPLPNGVGMFGQNGMNFSSYGGFPPLTMILPVPVPLPLPVPIPLPLPITMEQIMEVYNKKKAESSPNIKTEPGVDSERKDFSRFKGDVDENETLTRDMLSCASCSSDRSESVNSCISPMSDMRYSSHSDLLKRSYSPNMEGSLDLSKRARLDDSFSDHSCDGAIDLSNTSHSRHRIYKGKENKDHVEIESLAPQSSETPVANGGSGLKIPKIHIISPRHEPPLSQQLPLPPVDPKYASRRGLILDAPCVPKKPRSPSPDRRSYARSVPKDVMEAARRRCMRARIKTK</sequence>
<feature type="compositionally biased region" description="Low complexity" evidence="1">
    <location>
        <begin position="428"/>
        <end position="439"/>
    </location>
</feature>
<organism evidence="2">
    <name type="scientific">Magallana gigas</name>
    <name type="common">Pacific oyster</name>
    <name type="synonym">Crassostrea gigas</name>
    <dbReference type="NCBI Taxonomy" id="29159"/>
    <lineage>
        <taxon>Eukaryota</taxon>
        <taxon>Metazoa</taxon>
        <taxon>Spiralia</taxon>
        <taxon>Lophotrochozoa</taxon>
        <taxon>Mollusca</taxon>
        <taxon>Bivalvia</taxon>
        <taxon>Autobranchia</taxon>
        <taxon>Pteriomorphia</taxon>
        <taxon>Ostreida</taxon>
        <taxon>Ostreoidea</taxon>
        <taxon>Ostreidae</taxon>
        <taxon>Magallana</taxon>
    </lineage>
</organism>
<dbReference type="PANTHER" id="PTHR23186:SF4">
    <property type="entry name" value="GH22790P"/>
    <property type="match status" value="1"/>
</dbReference>
<dbReference type="EMBL" id="JH815965">
    <property type="protein sequence ID" value="EKC19368.1"/>
    <property type="molecule type" value="Genomic_DNA"/>
</dbReference>
<feature type="compositionally biased region" description="Basic and acidic residues" evidence="1">
    <location>
        <begin position="256"/>
        <end position="279"/>
    </location>
</feature>
<name>K1PCW3_MAGGI</name>
<feature type="compositionally biased region" description="Polar residues" evidence="1">
    <location>
        <begin position="440"/>
        <end position="459"/>
    </location>
</feature>
<accession>K1PCW3</accession>
<feature type="compositionally biased region" description="Low complexity" evidence="1">
    <location>
        <begin position="281"/>
        <end position="290"/>
    </location>
</feature>
<gene>
    <name evidence="2" type="ORF">CGI_10008691</name>
</gene>
<protein>
    <submittedName>
        <fullName evidence="2">Sine oculis-binding-like protein</fullName>
    </submittedName>
</protein>
<feature type="region of interest" description="Disordered" evidence="1">
    <location>
        <begin position="248"/>
        <end position="339"/>
    </location>
</feature>
<evidence type="ECO:0000256" key="1">
    <source>
        <dbReference type="SAM" id="MobiDB-lite"/>
    </source>
</evidence>
<dbReference type="InParanoid" id="K1PCW3"/>
<feature type="compositionally biased region" description="Low complexity" evidence="1">
    <location>
        <begin position="68"/>
        <end position="78"/>
    </location>
</feature>
<feature type="region of interest" description="Disordered" evidence="1">
    <location>
        <begin position="388"/>
        <end position="467"/>
    </location>
</feature>
<feature type="region of interest" description="Disordered" evidence="1">
    <location>
        <begin position="44"/>
        <end position="91"/>
    </location>
</feature>
<dbReference type="PANTHER" id="PTHR23186">
    <property type="entry name" value="RETINOIC ACID-INDUCED PROTEIN 2"/>
    <property type="match status" value="1"/>
</dbReference>
<dbReference type="GO" id="GO:0048513">
    <property type="term" value="P:animal organ development"/>
    <property type="evidence" value="ECO:0007669"/>
    <property type="project" value="TreeGrafter"/>
</dbReference>
<proteinExistence type="predicted"/>